<dbReference type="SUPFAM" id="SSF48150">
    <property type="entry name" value="DNA-glycosylase"/>
    <property type="match status" value="1"/>
</dbReference>
<evidence type="ECO:0000256" key="1">
    <source>
        <dbReference type="ARBA" id="ARBA00004123"/>
    </source>
</evidence>
<feature type="compositionally biased region" description="Basic and acidic residues" evidence="3">
    <location>
        <begin position="916"/>
        <end position="944"/>
    </location>
</feature>
<evidence type="ECO:0000313" key="5">
    <source>
        <dbReference type="Proteomes" id="UP000825890"/>
    </source>
</evidence>
<organism evidence="4 5">
    <name type="scientific">Cercospora kikuchii</name>
    <dbReference type="NCBI Taxonomy" id="84275"/>
    <lineage>
        <taxon>Eukaryota</taxon>
        <taxon>Fungi</taxon>
        <taxon>Dikarya</taxon>
        <taxon>Ascomycota</taxon>
        <taxon>Pezizomycotina</taxon>
        <taxon>Dothideomycetes</taxon>
        <taxon>Dothideomycetidae</taxon>
        <taxon>Mycosphaerellales</taxon>
        <taxon>Mycosphaerellaceae</taxon>
        <taxon>Cercospora</taxon>
    </lineage>
</organism>
<dbReference type="GeneID" id="68298268"/>
<dbReference type="OrthoDB" id="10265068at2759"/>
<feature type="region of interest" description="Disordered" evidence="3">
    <location>
        <begin position="1385"/>
        <end position="1490"/>
    </location>
</feature>
<evidence type="ECO:0008006" key="6">
    <source>
        <dbReference type="Google" id="ProtNLM"/>
    </source>
</evidence>
<feature type="compositionally biased region" description="Polar residues" evidence="3">
    <location>
        <begin position="1385"/>
        <end position="1402"/>
    </location>
</feature>
<feature type="region of interest" description="Disordered" evidence="3">
    <location>
        <begin position="974"/>
        <end position="1097"/>
    </location>
</feature>
<feature type="compositionally biased region" description="Basic residues" evidence="3">
    <location>
        <begin position="60"/>
        <end position="69"/>
    </location>
</feature>
<feature type="compositionally biased region" description="Low complexity" evidence="3">
    <location>
        <begin position="604"/>
        <end position="613"/>
    </location>
</feature>
<evidence type="ECO:0000256" key="3">
    <source>
        <dbReference type="SAM" id="MobiDB-lite"/>
    </source>
</evidence>
<feature type="region of interest" description="Disordered" evidence="3">
    <location>
        <begin position="235"/>
        <end position="324"/>
    </location>
</feature>
<name>A0A9P3FMM8_9PEZI</name>
<feature type="compositionally biased region" description="Low complexity" evidence="3">
    <location>
        <begin position="499"/>
        <end position="511"/>
    </location>
</feature>
<feature type="compositionally biased region" description="Acidic residues" evidence="3">
    <location>
        <begin position="634"/>
        <end position="652"/>
    </location>
</feature>
<feature type="region of interest" description="Disordered" evidence="3">
    <location>
        <begin position="1"/>
        <end position="196"/>
    </location>
</feature>
<feature type="compositionally biased region" description="Polar residues" evidence="3">
    <location>
        <begin position="664"/>
        <end position="681"/>
    </location>
</feature>
<dbReference type="PANTHER" id="PTHR15074">
    <property type="entry name" value="METHYL-CPG-BINDING PROTEIN"/>
    <property type="match status" value="1"/>
</dbReference>
<protein>
    <recommendedName>
        <fullName evidence="6">HhH-GPD domain-containing protein</fullName>
    </recommendedName>
</protein>
<feature type="compositionally biased region" description="Polar residues" evidence="3">
    <location>
        <begin position="989"/>
        <end position="999"/>
    </location>
</feature>
<feature type="region of interest" description="Disordered" evidence="3">
    <location>
        <begin position="367"/>
        <end position="959"/>
    </location>
</feature>
<dbReference type="InterPro" id="IPR045138">
    <property type="entry name" value="MeCP2/MBD4"/>
</dbReference>
<dbReference type="GO" id="GO:0005634">
    <property type="term" value="C:nucleus"/>
    <property type="evidence" value="ECO:0007669"/>
    <property type="project" value="UniProtKB-SubCell"/>
</dbReference>
<feature type="compositionally biased region" description="Polar residues" evidence="3">
    <location>
        <begin position="773"/>
        <end position="788"/>
    </location>
</feature>
<feature type="compositionally biased region" description="Acidic residues" evidence="3">
    <location>
        <begin position="518"/>
        <end position="552"/>
    </location>
</feature>
<dbReference type="Gene3D" id="1.10.340.30">
    <property type="entry name" value="Hypothetical protein, domain 2"/>
    <property type="match status" value="1"/>
</dbReference>
<dbReference type="PANTHER" id="PTHR15074:SF0">
    <property type="entry name" value="METHYL-CPG-BINDING DOMAIN PROTEIN 4-LIKE PROTEIN"/>
    <property type="match status" value="1"/>
</dbReference>
<dbReference type="InterPro" id="IPR011257">
    <property type="entry name" value="DNA_glycosylase"/>
</dbReference>
<feature type="compositionally biased region" description="Basic and acidic residues" evidence="3">
    <location>
        <begin position="174"/>
        <end position="185"/>
    </location>
</feature>
<evidence type="ECO:0000313" key="4">
    <source>
        <dbReference type="EMBL" id="GIZ49665.1"/>
    </source>
</evidence>
<feature type="compositionally biased region" description="Polar residues" evidence="3">
    <location>
        <begin position="297"/>
        <end position="311"/>
    </location>
</feature>
<feature type="compositionally biased region" description="Basic and acidic residues" evidence="3">
    <location>
        <begin position="245"/>
        <end position="257"/>
    </location>
</feature>
<feature type="compositionally biased region" description="Basic residues" evidence="3">
    <location>
        <begin position="161"/>
        <end position="173"/>
    </location>
</feature>
<feature type="compositionally biased region" description="Low complexity" evidence="3">
    <location>
        <begin position="945"/>
        <end position="954"/>
    </location>
</feature>
<feature type="compositionally biased region" description="Acidic residues" evidence="3">
    <location>
        <begin position="894"/>
        <end position="904"/>
    </location>
</feature>
<dbReference type="GO" id="GO:0003824">
    <property type="term" value="F:catalytic activity"/>
    <property type="evidence" value="ECO:0007669"/>
    <property type="project" value="InterPro"/>
</dbReference>
<feature type="compositionally biased region" description="Polar residues" evidence="3">
    <location>
        <begin position="749"/>
        <end position="764"/>
    </location>
</feature>
<dbReference type="Proteomes" id="UP000825890">
    <property type="component" value="Unassembled WGS sequence"/>
</dbReference>
<feature type="compositionally biased region" description="Low complexity" evidence="3">
    <location>
        <begin position="684"/>
        <end position="698"/>
    </location>
</feature>
<accession>A0A9P3FMM8</accession>
<gene>
    <name evidence="4" type="ORF">CKM354_001269300</name>
</gene>
<keyword evidence="5" id="KW-1185">Reference proteome</keyword>
<dbReference type="RefSeq" id="XP_044664152.1">
    <property type="nucleotide sequence ID" value="XM_044808217.1"/>
</dbReference>
<feature type="compositionally biased region" description="Polar residues" evidence="3">
    <location>
        <begin position="800"/>
        <end position="809"/>
    </location>
</feature>
<sequence>MDLKEARKRSFSFSGLPADGSLRESKKKKKRDDKTKLQQTEPSGIADDDSALIARSKDRSSKRKRRREKQKLQLETGDSEAGRISAALPKTERTNVDSQPNTSKKPNKDRAVPGAAGQVPGKQHKKAKIAASHSAPLLSAVINGATAKPNQTSIGREPQPRKKNKKKKKKKPKDKVVASDSHDSTKAASAKNPDETFIMDWEAIERSAAMKLTTEDVLWGNLTPEQRVQMEEHYIGPAITPMLSTDDRESDSSKSDDSAGIQVDSSSDPSSDEESVESTHAQQPPTAASVVVREVPSASNARTRVAQTATVSRKENKPLVSMLHHPNSRGLFKAFGERRFSGVPATTNTNDTLANTQAKFERLSAAIQQRRQEANSDSDDDGSSESDSGNSGLVSKPTMRGSIHESFTSHMPTLDKNEGKDATPASGDLEADSDDNHAETQVDSIRSAAEVLNNDGKMSDESIENTNNDDLTLAPDRGQTASPDSDEEMEAENTVPPHAAAEALAAAASPANKTSGSEDAEDYAAGQDDDLEHEELPGDELQDQNADEAAAEEEGHAISDFDNGQPVEEVGHMANSDDSSHASEDGIPEEDVVLPSHYAGHALSAGDSTTSDVDVSDADMSEAPAQDSSRQIDDALDSDDVADAMSDLDETNAEAQDGLDTTMVDRTSSAESYQAAQNTTDLPAEASSDSSSESASGRSSEDPEDVHQATNVDVLGEPATVVQSAIEPPRTQLTASQRQEAAGIPQPRPNTSSAANGNVKTTTAGKDRGGTSSGHSPGPQAQANSDPTLLSFKDFVPATIDSQADTAAESQELDNSVLEDVFDGTRPLPEGEDSKIQSPPAGTEDELLTNNDSIPHNSSKLSSASHDAGHRRPTTISELAPQAAPPPELTLSDSDTESSEDGDDPGSSGFKVATATKDHANGRNEERAHAANRPREDQRSDDTTNSRSPSPSTPIVNVPSNIPAAVLAAINVATGKSPISSVKTRKMTGNKSTHFSTPTRPRLPEQSHTQTTSEKLAVSSRQQRSDLESTEQQESGHLSSSIKHEPTDAPPSTRQKRSPAKKTGTISEHFIEDRVDLHNTTAGKRRKVPAGQSGNPFPPIGQPFFGIIQEKTWQEPFWMIVATVLLNKTTGRQAAPTFWKIKRRWPEAADLANADYDSLFEMIKHLGLQHQRTKRLQALAAAWHADPPQAGKRHRTLHYPGKGDGKQFKKDETIEEDADDCAGALEIAHIPGCGPYSWDSWRIFCRDVLRGLADDYRGTNPKQDGFEPEWKRVVPGDKELRACLRWMWLKEGIVWDPLTGDKRDATQEEMEKAERGEVEVEDEVEAKFAAQAAGADITSPEKVTRGDYALDEESRRELRALDIHIDGSAATQEVDKGADWALKNSQAQTTDVEGSQRETSFSKGPVVDVGKSKNVQRKRRKTSDARDEQIQSEAAPSTTRRTRAKKTEVEAEEMASLPAAKTAPVKKHEATNTVTTRRQSARLLENTGLV</sequence>
<reference evidence="4 5" key="1">
    <citation type="submission" date="2021-01" db="EMBL/GenBank/DDBJ databases">
        <title>Cercospora kikuchii MAFF 305040 whole genome shotgun sequence.</title>
        <authorList>
            <person name="Kashiwa T."/>
            <person name="Suzuki T."/>
        </authorList>
    </citation>
    <scope>NUCLEOTIDE SEQUENCE [LARGE SCALE GENOMIC DNA]</scope>
    <source>
        <strain evidence="4 5">MAFF 305040</strain>
    </source>
</reference>
<feature type="compositionally biased region" description="Basic residues" evidence="3">
    <location>
        <begin position="1"/>
        <end position="10"/>
    </location>
</feature>
<dbReference type="EMBL" id="BOLY01000009">
    <property type="protein sequence ID" value="GIZ49665.1"/>
    <property type="molecule type" value="Genomic_DNA"/>
</dbReference>
<feature type="compositionally biased region" description="Polar residues" evidence="3">
    <location>
        <begin position="1006"/>
        <end position="1022"/>
    </location>
</feature>
<comment type="caution">
    <text evidence="4">The sequence shown here is derived from an EMBL/GenBank/DDBJ whole genome shotgun (WGS) entry which is preliminary data.</text>
</comment>
<feature type="compositionally biased region" description="Polar residues" evidence="3">
    <location>
        <begin position="1030"/>
        <end position="1041"/>
    </location>
</feature>
<keyword evidence="2" id="KW-0539">Nucleus</keyword>
<feature type="compositionally biased region" description="Polar residues" evidence="3">
    <location>
        <begin position="848"/>
        <end position="865"/>
    </location>
</feature>
<comment type="subcellular location">
    <subcellularLocation>
        <location evidence="1">Nucleus</location>
    </subcellularLocation>
</comment>
<dbReference type="GO" id="GO:0006281">
    <property type="term" value="P:DNA repair"/>
    <property type="evidence" value="ECO:0007669"/>
    <property type="project" value="InterPro"/>
</dbReference>
<dbReference type="GO" id="GO:0003677">
    <property type="term" value="F:DNA binding"/>
    <property type="evidence" value="ECO:0007669"/>
    <property type="project" value="InterPro"/>
</dbReference>
<proteinExistence type="predicted"/>
<evidence type="ECO:0000256" key="2">
    <source>
        <dbReference type="ARBA" id="ARBA00023242"/>
    </source>
</evidence>